<dbReference type="Pfam" id="PF00378">
    <property type="entry name" value="ECH_1"/>
    <property type="match status" value="1"/>
</dbReference>
<dbReference type="PANTHER" id="PTHR11941:SF54">
    <property type="entry name" value="ENOYL-COA HYDRATASE, MITOCHONDRIAL"/>
    <property type="match status" value="1"/>
</dbReference>
<sequence length="257" mass="27686">MEISHDDQGPVRVITMSGPGGLNVFTLDVHEELGARLTEADGDDRVRVIILQGTDRSFSAGADIDSFPAAPCDPTTFVTEFLQANSLPERLRKPVLAVVRGSATAGGFELALACDWIFALPEARFSLPEARFGLVAGYAAARLTHIVGAHHARRLLMTGESLTADGAATLGLPVTVADDPLQAALGMADQICRGTPHAIRLIKQRTVALGRAFDPDFGISVAAYAQLWNLPDTREAITAWRENRPARQRPLNDPWQT</sequence>
<dbReference type="EMBL" id="JBHSON010000077">
    <property type="protein sequence ID" value="MFC5751927.1"/>
    <property type="molecule type" value="Genomic_DNA"/>
</dbReference>
<comment type="caution">
    <text evidence="1">The sequence shown here is derived from an EMBL/GenBank/DDBJ whole genome shotgun (WGS) entry which is preliminary data.</text>
</comment>
<protein>
    <submittedName>
        <fullName evidence="1">Enoyl-CoA hydratase/isomerase family protein</fullName>
    </submittedName>
</protein>
<evidence type="ECO:0000313" key="2">
    <source>
        <dbReference type="Proteomes" id="UP001596074"/>
    </source>
</evidence>
<dbReference type="CDD" id="cd06558">
    <property type="entry name" value="crotonase-like"/>
    <property type="match status" value="1"/>
</dbReference>
<dbReference type="InterPro" id="IPR001753">
    <property type="entry name" value="Enoyl-CoA_hydra/iso"/>
</dbReference>
<gene>
    <name evidence="1" type="ORF">ACFPZN_40495</name>
</gene>
<dbReference type="InterPro" id="IPR029045">
    <property type="entry name" value="ClpP/crotonase-like_dom_sf"/>
</dbReference>
<evidence type="ECO:0000313" key="1">
    <source>
        <dbReference type="EMBL" id="MFC5751927.1"/>
    </source>
</evidence>
<name>A0ABW1AAB3_9ACTN</name>
<reference evidence="2" key="1">
    <citation type="journal article" date="2019" name="Int. J. Syst. Evol. Microbiol.">
        <title>The Global Catalogue of Microorganisms (GCM) 10K type strain sequencing project: providing services to taxonomists for standard genome sequencing and annotation.</title>
        <authorList>
            <consortium name="The Broad Institute Genomics Platform"/>
            <consortium name="The Broad Institute Genome Sequencing Center for Infectious Disease"/>
            <person name="Wu L."/>
            <person name="Ma J."/>
        </authorList>
    </citation>
    <scope>NUCLEOTIDE SEQUENCE [LARGE SCALE GENOMIC DNA]</scope>
    <source>
        <strain evidence="2">KCTC 42087</strain>
    </source>
</reference>
<accession>A0ABW1AAB3</accession>
<dbReference type="SUPFAM" id="SSF52096">
    <property type="entry name" value="ClpP/crotonase"/>
    <property type="match status" value="1"/>
</dbReference>
<organism evidence="1 2">
    <name type="scientific">Actinomadura rugatobispora</name>
    <dbReference type="NCBI Taxonomy" id="1994"/>
    <lineage>
        <taxon>Bacteria</taxon>
        <taxon>Bacillati</taxon>
        <taxon>Actinomycetota</taxon>
        <taxon>Actinomycetes</taxon>
        <taxon>Streptosporangiales</taxon>
        <taxon>Thermomonosporaceae</taxon>
        <taxon>Actinomadura</taxon>
    </lineage>
</organism>
<proteinExistence type="predicted"/>
<keyword evidence="2" id="KW-1185">Reference proteome</keyword>
<dbReference type="Gene3D" id="3.90.226.10">
    <property type="entry name" value="2-enoyl-CoA Hydratase, Chain A, domain 1"/>
    <property type="match status" value="1"/>
</dbReference>
<dbReference type="Proteomes" id="UP001596074">
    <property type="component" value="Unassembled WGS sequence"/>
</dbReference>
<dbReference type="RefSeq" id="WP_378287889.1">
    <property type="nucleotide sequence ID" value="NZ_JBHSON010000077.1"/>
</dbReference>
<dbReference type="PANTHER" id="PTHR11941">
    <property type="entry name" value="ENOYL-COA HYDRATASE-RELATED"/>
    <property type="match status" value="1"/>
</dbReference>